<sequence length="298" mass="30690">MIKKGSVAVVTAGLVLAIGGCGDGNGTDEKADVPDKRPAEATSARPPSGELVKWVGGMCESTAALKALRTDSAADLKEIRNPDEVGPSAELLAVGYLSRTPRAVRDVERGLEDLGPSDVPPAERLRNAWLKKLKDVVSALDEVSPSAAFDDAEGSAADVDRLVRSLTPPEPDLLALTKKDPRLAAAYKRAKQCAPGWRPAGETASSAPSGPLPEAADGKDTGACSDGKCEVLVTSAAHITANGVSVRVTVGDDFVTFQSAGTVMQLGGQGGVAQFGDALKATVVAHVEKDAVLKFTLP</sequence>
<accession>A0ABW0D784</accession>
<dbReference type="RefSeq" id="WP_309063909.1">
    <property type="nucleotide sequence ID" value="NZ_BAAASS010000004.1"/>
</dbReference>
<reference evidence="3" key="1">
    <citation type="journal article" date="2019" name="Int. J. Syst. Evol. Microbiol.">
        <title>The Global Catalogue of Microorganisms (GCM) 10K type strain sequencing project: providing services to taxonomists for standard genome sequencing and annotation.</title>
        <authorList>
            <consortium name="The Broad Institute Genomics Platform"/>
            <consortium name="The Broad Institute Genome Sequencing Center for Infectious Disease"/>
            <person name="Wu L."/>
            <person name="Ma J."/>
        </authorList>
    </citation>
    <scope>NUCLEOTIDE SEQUENCE [LARGE SCALE GENOMIC DNA]</scope>
    <source>
        <strain evidence="3">CCM 8479</strain>
    </source>
</reference>
<proteinExistence type="predicted"/>
<feature type="compositionally biased region" description="Basic and acidic residues" evidence="1">
    <location>
        <begin position="27"/>
        <end position="39"/>
    </location>
</feature>
<dbReference type="PROSITE" id="PS51257">
    <property type="entry name" value="PROKAR_LIPOPROTEIN"/>
    <property type="match status" value="1"/>
</dbReference>
<evidence type="ECO:0000313" key="2">
    <source>
        <dbReference type="EMBL" id="MFC5224894.1"/>
    </source>
</evidence>
<feature type="region of interest" description="Disordered" evidence="1">
    <location>
        <begin position="195"/>
        <end position="221"/>
    </location>
</feature>
<organism evidence="2 3">
    <name type="scientific">Streptomyces fimbriatus</name>
    <dbReference type="NCBI Taxonomy" id="68197"/>
    <lineage>
        <taxon>Bacteria</taxon>
        <taxon>Bacillati</taxon>
        <taxon>Actinomycetota</taxon>
        <taxon>Actinomycetes</taxon>
        <taxon>Kitasatosporales</taxon>
        <taxon>Streptomycetaceae</taxon>
        <taxon>Streptomyces</taxon>
    </lineage>
</organism>
<gene>
    <name evidence="2" type="ORF">ACFPN6_09810</name>
</gene>
<comment type="caution">
    <text evidence="2">The sequence shown here is derived from an EMBL/GenBank/DDBJ whole genome shotgun (WGS) entry which is preliminary data.</text>
</comment>
<protein>
    <recommendedName>
        <fullName evidence="4">LigA protein</fullName>
    </recommendedName>
</protein>
<dbReference type="Proteomes" id="UP001596156">
    <property type="component" value="Unassembled WGS sequence"/>
</dbReference>
<name>A0ABW0D784_STRFI</name>
<evidence type="ECO:0000256" key="1">
    <source>
        <dbReference type="SAM" id="MobiDB-lite"/>
    </source>
</evidence>
<keyword evidence="3" id="KW-1185">Reference proteome</keyword>
<evidence type="ECO:0000313" key="3">
    <source>
        <dbReference type="Proteomes" id="UP001596156"/>
    </source>
</evidence>
<feature type="region of interest" description="Disordered" evidence="1">
    <location>
        <begin position="24"/>
        <end position="49"/>
    </location>
</feature>
<evidence type="ECO:0008006" key="4">
    <source>
        <dbReference type="Google" id="ProtNLM"/>
    </source>
</evidence>
<dbReference type="EMBL" id="JBHSKL010000011">
    <property type="protein sequence ID" value="MFC5224894.1"/>
    <property type="molecule type" value="Genomic_DNA"/>
</dbReference>